<gene>
    <name evidence="4" type="primary">dapA_1</name>
    <name evidence="4" type="ORF">Pr1d_06760</name>
</gene>
<dbReference type="Pfam" id="PF00701">
    <property type="entry name" value="DHDPS"/>
    <property type="match status" value="1"/>
</dbReference>
<dbReference type="PANTHER" id="PTHR12128:SF51">
    <property type="entry name" value="BLL4205 PROTEIN"/>
    <property type="match status" value="1"/>
</dbReference>
<keyword evidence="5" id="KW-1185">Reference proteome</keyword>
<dbReference type="AlphaFoldDB" id="A0A5B9QGM1"/>
<evidence type="ECO:0000256" key="3">
    <source>
        <dbReference type="PIRSR" id="PIRSR001365-1"/>
    </source>
</evidence>
<evidence type="ECO:0000256" key="1">
    <source>
        <dbReference type="ARBA" id="ARBA00023239"/>
    </source>
</evidence>
<dbReference type="PIRSF" id="PIRSF001365">
    <property type="entry name" value="DHDPS"/>
    <property type="match status" value="1"/>
</dbReference>
<comment type="similarity">
    <text evidence="2">Belongs to the DapA family.</text>
</comment>
<dbReference type="Gene3D" id="3.20.20.70">
    <property type="entry name" value="Aldolase class I"/>
    <property type="match status" value="1"/>
</dbReference>
<keyword evidence="1 2" id="KW-0456">Lyase</keyword>
<dbReference type="InterPro" id="IPR013785">
    <property type="entry name" value="Aldolase_TIM"/>
</dbReference>
<dbReference type="PANTHER" id="PTHR12128">
    <property type="entry name" value="DIHYDRODIPICOLINATE SYNTHASE"/>
    <property type="match status" value="1"/>
</dbReference>
<dbReference type="SMART" id="SM01130">
    <property type="entry name" value="DHDPS"/>
    <property type="match status" value="1"/>
</dbReference>
<dbReference type="RefSeq" id="WP_148072183.1">
    <property type="nucleotide sequence ID" value="NZ_CP042913.1"/>
</dbReference>
<organism evidence="4 5">
    <name type="scientific">Bythopirellula goksoeyrii</name>
    <dbReference type="NCBI Taxonomy" id="1400387"/>
    <lineage>
        <taxon>Bacteria</taxon>
        <taxon>Pseudomonadati</taxon>
        <taxon>Planctomycetota</taxon>
        <taxon>Planctomycetia</taxon>
        <taxon>Pirellulales</taxon>
        <taxon>Lacipirellulaceae</taxon>
        <taxon>Bythopirellula</taxon>
    </lineage>
</organism>
<dbReference type="Proteomes" id="UP000323917">
    <property type="component" value="Chromosome"/>
</dbReference>
<dbReference type="SUPFAM" id="SSF51569">
    <property type="entry name" value="Aldolase"/>
    <property type="match status" value="1"/>
</dbReference>
<dbReference type="EC" id="4.3.3.7" evidence="4"/>
<sequence>MLTIDTFVGPWAGLPVAWTDDDCFDEATYRADVTRCCEADIPGVYSGGTSGEFYAMEFDEFKQVARATVEACHACNTPAMIGCTSTYTLGVIKRAEYAAELSADAIQIALPYWMEVDEKQLVPFFQAVSSASNALPLSIYETTRAKRILTLQQHLQIKEAVPNYLMVKSNAKTLGVSKEGCQALSEIVNVFVDESLWSELGPFGARGSCSALVYWNPRIILDMWSELENRSWSKVDRWHRKISALHQFLFERFGPRGFTDTAFDRLGTNASGFLGLSLRSRGPYPSATQQDAIELRAWCKDHFPELLDLATDHCIQTS</sequence>
<dbReference type="KEGG" id="bgok:Pr1d_06760"/>
<feature type="active site" description="Proton donor/acceptor" evidence="3">
    <location>
        <position position="140"/>
    </location>
</feature>
<dbReference type="EMBL" id="CP042913">
    <property type="protein sequence ID" value="QEG33413.1"/>
    <property type="molecule type" value="Genomic_DNA"/>
</dbReference>
<evidence type="ECO:0000256" key="2">
    <source>
        <dbReference type="PIRNR" id="PIRNR001365"/>
    </source>
</evidence>
<feature type="active site" description="Schiff-base intermediate with substrate" evidence="3">
    <location>
        <position position="168"/>
    </location>
</feature>
<evidence type="ECO:0000313" key="5">
    <source>
        <dbReference type="Proteomes" id="UP000323917"/>
    </source>
</evidence>
<protein>
    <submittedName>
        <fullName evidence="4">4-hydroxy-tetrahydrodipicolinate synthase</fullName>
        <ecNumber evidence="4">4.3.3.7</ecNumber>
    </submittedName>
</protein>
<reference evidence="4 5" key="1">
    <citation type="submission" date="2019-08" db="EMBL/GenBank/DDBJ databases">
        <title>Deep-cultivation of Planctomycetes and their phenomic and genomic characterization uncovers novel biology.</title>
        <authorList>
            <person name="Wiegand S."/>
            <person name="Jogler M."/>
            <person name="Boedeker C."/>
            <person name="Pinto D."/>
            <person name="Vollmers J."/>
            <person name="Rivas-Marin E."/>
            <person name="Kohn T."/>
            <person name="Peeters S.H."/>
            <person name="Heuer A."/>
            <person name="Rast P."/>
            <person name="Oberbeckmann S."/>
            <person name="Bunk B."/>
            <person name="Jeske O."/>
            <person name="Meyerdierks A."/>
            <person name="Storesund J.E."/>
            <person name="Kallscheuer N."/>
            <person name="Luecker S."/>
            <person name="Lage O.M."/>
            <person name="Pohl T."/>
            <person name="Merkel B.J."/>
            <person name="Hornburger P."/>
            <person name="Mueller R.-W."/>
            <person name="Bruemmer F."/>
            <person name="Labrenz M."/>
            <person name="Spormann A.M."/>
            <person name="Op den Camp H."/>
            <person name="Overmann J."/>
            <person name="Amann R."/>
            <person name="Jetten M.S.M."/>
            <person name="Mascher T."/>
            <person name="Medema M.H."/>
            <person name="Devos D.P."/>
            <person name="Kaster A.-K."/>
            <person name="Ovreas L."/>
            <person name="Rohde M."/>
            <person name="Galperin M.Y."/>
            <person name="Jogler C."/>
        </authorList>
    </citation>
    <scope>NUCLEOTIDE SEQUENCE [LARGE SCALE GENOMIC DNA]</scope>
    <source>
        <strain evidence="4 5">Pr1d</strain>
    </source>
</reference>
<accession>A0A5B9QGM1</accession>
<dbReference type="GO" id="GO:0008840">
    <property type="term" value="F:4-hydroxy-tetrahydrodipicolinate synthase activity"/>
    <property type="evidence" value="ECO:0007669"/>
    <property type="project" value="UniProtKB-EC"/>
</dbReference>
<proteinExistence type="inferred from homology"/>
<dbReference type="InterPro" id="IPR002220">
    <property type="entry name" value="DapA-like"/>
</dbReference>
<dbReference type="OrthoDB" id="9778880at2"/>
<name>A0A5B9QGM1_9BACT</name>
<evidence type="ECO:0000313" key="4">
    <source>
        <dbReference type="EMBL" id="QEG33413.1"/>
    </source>
</evidence>
<dbReference type="CDD" id="cd00408">
    <property type="entry name" value="DHDPS-like"/>
    <property type="match status" value="1"/>
</dbReference>